<dbReference type="WBParaSite" id="RSKR_0000922250.1">
    <property type="protein sequence ID" value="RSKR_0000922250.1"/>
    <property type="gene ID" value="RSKR_0000922250"/>
</dbReference>
<organism evidence="1 2">
    <name type="scientific">Rhabditophanes sp. KR3021</name>
    <dbReference type="NCBI Taxonomy" id="114890"/>
    <lineage>
        <taxon>Eukaryota</taxon>
        <taxon>Metazoa</taxon>
        <taxon>Ecdysozoa</taxon>
        <taxon>Nematoda</taxon>
        <taxon>Chromadorea</taxon>
        <taxon>Rhabditida</taxon>
        <taxon>Tylenchina</taxon>
        <taxon>Panagrolaimomorpha</taxon>
        <taxon>Strongyloidoidea</taxon>
        <taxon>Alloionematidae</taxon>
        <taxon>Rhabditophanes</taxon>
    </lineage>
</organism>
<evidence type="ECO:0000313" key="2">
    <source>
        <dbReference type="WBParaSite" id="RSKR_0000922250.1"/>
    </source>
</evidence>
<evidence type="ECO:0000313" key="1">
    <source>
        <dbReference type="Proteomes" id="UP000095286"/>
    </source>
</evidence>
<name>A0AC35UBA1_9BILA</name>
<dbReference type="Proteomes" id="UP000095286">
    <property type="component" value="Unplaced"/>
</dbReference>
<protein>
    <submittedName>
        <fullName evidence="2">G_PROTEIN_RECEP_F1_2 domain-containing protein</fullName>
    </submittedName>
</protein>
<proteinExistence type="predicted"/>
<sequence length="402" mass="45153">MVVEKSWSGVGVCLGLKSPCLDITSLLPNLIQVFDNGSHVFLPTKLTSHPPFYTSYEGWAAIRFMVEGTLYLDQFFSCRGLSSEEWEKERNPNTFLGTIYLVIGIFFILLYIPVICVLMKKELFENNFFKLILCLSLMDVGSLTSSSLLCGYMTIIGSVHCTEPILSYINGAIAMSTWGVTSVVTIVLALNRCLEVSYLNLANALFKDNKIYFWIFVGFLNGILLAFFTPPILYSSKAHTLSFNPFVGIAKIDSTHEYSNLIYFVNNIVLCVTLPILYSLLCIILFAKSKSKTSGITKVQKSLVIQSFMLSSIIFTSSLTYACEQFLTLNQVISMVGHFFWLNSSCVGVLVYLIFNHTIQKHVVDDFMPISMKQCLKVKVVSVAVTFKSKTKQSIVNNFNKR</sequence>
<reference evidence="2" key="1">
    <citation type="submission" date="2016-11" db="UniProtKB">
        <authorList>
            <consortium name="WormBaseParasite"/>
        </authorList>
    </citation>
    <scope>IDENTIFICATION</scope>
    <source>
        <strain evidence="2">KR3021</strain>
    </source>
</reference>
<accession>A0AC35UBA1</accession>